<organism evidence="1 2">
    <name type="scientific">Burkholderia lata (strain ATCC 17760 / DSM 23089 / LMG 22485 / NCIMB 9086 / R18194 / 383)</name>
    <dbReference type="NCBI Taxonomy" id="482957"/>
    <lineage>
        <taxon>Bacteria</taxon>
        <taxon>Pseudomonadati</taxon>
        <taxon>Pseudomonadota</taxon>
        <taxon>Betaproteobacteria</taxon>
        <taxon>Burkholderiales</taxon>
        <taxon>Burkholderiaceae</taxon>
        <taxon>Burkholderia</taxon>
        <taxon>Burkholderia cepacia complex</taxon>
    </lineage>
</organism>
<dbReference type="Proteomes" id="UP000494274">
    <property type="component" value="Unassembled WGS sequence"/>
</dbReference>
<proteinExistence type="predicted"/>
<evidence type="ECO:0000313" key="2">
    <source>
        <dbReference type="Proteomes" id="UP000494274"/>
    </source>
</evidence>
<accession>A0A6P2WQZ4</accession>
<name>A0A6P2WQZ4_BURL3</name>
<dbReference type="EMBL" id="CABVQI010000011">
    <property type="protein sequence ID" value="VWC99221.1"/>
    <property type="molecule type" value="Genomic_DNA"/>
</dbReference>
<gene>
    <name evidence="1" type="ORF">BLA18112_03871</name>
</gene>
<sequence length="87" mass="9846">MKKIGTFVFWLVAAIAAVRTYYSASFVAWRERLVCTYKDPDGNCLSEDEHIRRIAHDAAVDAISEWRAQCSGYNSSTNPDCAVFHQN</sequence>
<reference evidence="1 2" key="1">
    <citation type="submission" date="2019-09" db="EMBL/GenBank/DDBJ databases">
        <authorList>
            <person name="Depoorter E."/>
        </authorList>
    </citation>
    <scope>NUCLEOTIDE SEQUENCE [LARGE SCALE GENOMIC DNA]</scope>
    <source>
        <strain evidence="1">R-18112</strain>
    </source>
</reference>
<evidence type="ECO:0000313" key="1">
    <source>
        <dbReference type="EMBL" id="VWC99221.1"/>
    </source>
</evidence>
<dbReference type="RefSeq" id="WP_175044929.1">
    <property type="nucleotide sequence ID" value="NZ_CABVQI010000011.1"/>
</dbReference>
<protein>
    <submittedName>
        <fullName evidence="1">Uncharacterized protein</fullName>
    </submittedName>
</protein>
<dbReference type="AlphaFoldDB" id="A0A6P2WQZ4"/>